<dbReference type="AlphaFoldDB" id="A0A9J6RES6"/>
<dbReference type="RefSeq" id="WP_268781027.1">
    <property type="nucleotide sequence ID" value="NZ_JAPRAT010000031.1"/>
</dbReference>
<dbReference type="InterPro" id="IPR036908">
    <property type="entry name" value="RlpA-like_sf"/>
</dbReference>
<dbReference type="PROSITE" id="PS51257">
    <property type="entry name" value="PROKAR_LIPOPROTEIN"/>
    <property type="match status" value="1"/>
</dbReference>
<dbReference type="InterPro" id="IPR010611">
    <property type="entry name" value="3D_dom"/>
</dbReference>
<feature type="signal peptide" evidence="2">
    <location>
        <begin position="1"/>
        <end position="20"/>
    </location>
</feature>
<protein>
    <submittedName>
        <fullName evidence="4">3D domain-containing protein</fullName>
    </submittedName>
</protein>
<dbReference type="PANTHER" id="PTHR39160">
    <property type="entry name" value="CELL WALL-BINDING PROTEIN YOCH"/>
    <property type="match status" value="1"/>
</dbReference>
<comment type="caution">
    <text evidence="4">The sequence shown here is derived from an EMBL/GenBank/DDBJ whole genome shotgun (WGS) entry which is preliminary data.</text>
</comment>
<dbReference type="GO" id="GO:0019867">
    <property type="term" value="C:outer membrane"/>
    <property type="evidence" value="ECO:0007669"/>
    <property type="project" value="InterPro"/>
</dbReference>
<dbReference type="CDD" id="cd22786">
    <property type="entry name" value="DPBB_YuiC-like"/>
    <property type="match status" value="1"/>
</dbReference>
<proteinExistence type="predicted"/>
<dbReference type="Proteomes" id="UP001084197">
    <property type="component" value="Unassembled WGS sequence"/>
</dbReference>
<accession>A0A9J6RES6</accession>
<reference evidence="4" key="1">
    <citation type="submission" date="2022-11" db="EMBL/GenBank/DDBJ databases">
        <title>WGS of Natronobacillus azotifigens 24KS-1, an anaerobic diazotrophic haloalkaliphile from soda-rich habitats.</title>
        <authorList>
            <person name="Sorokin D.Y."/>
            <person name="Merkel A.Y."/>
        </authorList>
    </citation>
    <scope>NUCLEOTIDE SEQUENCE</scope>
    <source>
        <strain evidence="4">24KS-1</strain>
    </source>
</reference>
<dbReference type="PANTHER" id="PTHR39160:SF4">
    <property type="entry name" value="RESUSCITATION-PROMOTING FACTOR RPFB"/>
    <property type="match status" value="1"/>
</dbReference>
<sequence>MVRLKHCCRFIAVTVLFVFACYTTFTAITNVSANEVFQTVMSLSDEQPIVAEPLKQVSLVEKNITMKTIKENYFSLEKIEEPKSERELEPEVDLVTTLEAEHIEPDMKLDEESEIELNINPDSEIEQEFEEVLEQSEREEDSEPRIEDVVDFSEYPTVTVIATGYTAGYESTGKNPDHPAYGITFSGVEVIRDLYSTIAADLSLYPLGTIFYIPGYGYGVVADKGSAIKGHKLDLYYPTVEEVYENWGKREVEVYLIERGSGEITIDALKRLNETEALQVFRQQIE</sequence>
<evidence type="ECO:0000259" key="3">
    <source>
        <dbReference type="Pfam" id="PF06725"/>
    </source>
</evidence>
<feature type="domain" description="3D" evidence="3">
    <location>
        <begin position="196"/>
        <end position="257"/>
    </location>
</feature>
<feature type="chain" id="PRO_5039910029" evidence="2">
    <location>
        <begin position="21"/>
        <end position="286"/>
    </location>
</feature>
<dbReference type="EMBL" id="JAPRAT010000031">
    <property type="protein sequence ID" value="MCZ0704258.1"/>
    <property type="molecule type" value="Genomic_DNA"/>
</dbReference>
<name>A0A9J6RES6_9BACI</name>
<gene>
    <name evidence="4" type="ORF">OWO01_13685</name>
</gene>
<keyword evidence="5" id="KW-1185">Reference proteome</keyword>
<organism evidence="4 5">
    <name type="scientific">Natronobacillus azotifigens</name>
    <dbReference type="NCBI Taxonomy" id="472978"/>
    <lineage>
        <taxon>Bacteria</taxon>
        <taxon>Bacillati</taxon>
        <taxon>Bacillota</taxon>
        <taxon>Bacilli</taxon>
        <taxon>Bacillales</taxon>
        <taxon>Bacillaceae</taxon>
        <taxon>Natronobacillus</taxon>
    </lineage>
</organism>
<dbReference type="Gene3D" id="2.40.40.10">
    <property type="entry name" value="RlpA-like domain"/>
    <property type="match status" value="1"/>
</dbReference>
<evidence type="ECO:0000313" key="5">
    <source>
        <dbReference type="Proteomes" id="UP001084197"/>
    </source>
</evidence>
<dbReference type="SUPFAM" id="SSF50685">
    <property type="entry name" value="Barwin-like endoglucanases"/>
    <property type="match status" value="1"/>
</dbReference>
<evidence type="ECO:0000256" key="1">
    <source>
        <dbReference type="ARBA" id="ARBA00022729"/>
    </source>
</evidence>
<dbReference type="GO" id="GO:0004553">
    <property type="term" value="F:hydrolase activity, hydrolyzing O-glycosyl compounds"/>
    <property type="evidence" value="ECO:0007669"/>
    <property type="project" value="InterPro"/>
</dbReference>
<dbReference type="Pfam" id="PF06725">
    <property type="entry name" value="3D"/>
    <property type="match status" value="1"/>
</dbReference>
<dbReference type="InterPro" id="IPR051933">
    <property type="entry name" value="Resuscitation_pf_RpfB"/>
</dbReference>
<evidence type="ECO:0000313" key="4">
    <source>
        <dbReference type="EMBL" id="MCZ0704258.1"/>
    </source>
</evidence>
<dbReference type="GO" id="GO:0009254">
    <property type="term" value="P:peptidoglycan turnover"/>
    <property type="evidence" value="ECO:0007669"/>
    <property type="project" value="InterPro"/>
</dbReference>
<evidence type="ECO:0000256" key="2">
    <source>
        <dbReference type="SAM" id="SignalP"/>
    </source>
</evidence>
<keyword evidence="1 2" id="KW-0732">Signal</keyword>